<dbReference type="GO" id="GO:1902929">
    <property type="term" value="C:plasma membrane of growing cell tip"/>
    <property type="evidence" value="ECO:0007669"/>
    <property type="project" value="TreeGrafter"/>
</dbReference>
<dbReference type="PANTHER" id="PTHR31778">
    <property type="entry name" value="BUD SITE SELECTION PROTEIN RAX2"/>
    <property type="match status" value="1"/>
</dbReference>
<organism evidence="2 3">
    <name type="scientific">Pseudolysobacter antarcticus</name>
    <dbReference type="NCBI Taxonomy" id="2511995"/>
    <lineage>
        <taxon>Bacteria</taxon>
        <taxon>Pseudomonadati</taxon>
        <taxon>Pseudomonadota</taxon>
        <taxon>Gammaproteobacteria</taxon>
        <taxon>Lysobacterales</taxon>
        <taxon>Rhodanobacteraceae</taxon>
        <taxon>Pseudolysobacter</taxon>
    </lineage>
</organism>
<sequence length="794" mass="79192">MSLRNPPGRAAANRAKFLIDVRAILRPLLVVLSVGMSLVAVAATLPDSSKRSEVTDDSTNAITEFYAALPNTPMRTYVTDGAVNAIVRSGDTIYVGGQFSRVGPRTGPGVEVALDGSLNTAMPDIAGAGPSYTGGATTGVRAVISDGAGGWFVGGLFTHIGGIAQTNVAHIFADHSVDPNFHPVLNGAVSELALSGSILYLAGPFTVIDGTARSNIAGYDLIGYVNSFNPYADGNVNALAVSSDGLTVYAGGSFATIGGQPRTGLAALDSGNGSANSSFNPVLAGQPRVSSLAIAGSILYVGGSFSTVNSVPLRAIAALHLGGATDGTVVAGFAPSPSYYGNVSYASIDALAVSGATVFVGGSFDTMGGASRAGLAGLNAANGSATAFDPDVQGNINTLAVSGSTVYVGGGISSAGGQSRNYIAQLNGADGSATTFDPNPNGSVNAIAVTATAVYFGGQLSSIGGIARSSLVAINAGDGTPTAWDPNAQGSNGGYALVKDLQISGNTLYVAGAFTAIGGQPRSNIAAVSTINATASSWNPSASAQVSTIALSGNVLYAGGGFQTIGGQSRALLAALSTVDGTATAWSPALDGTADVIVTSADRVYVGGAFLTVNGEARTRLAAFSIADGSLTNWDPQLADGIFGSNVNALAISGNTIYVGGGYTGVRGVARHNLAGINMSDAMPTPFDPQPNGENNDGAINAITVSADGATVYAGGDFESIGGLTRSALAGLNVSDGSATNFDPKVSGGTIYTLVFNNGVLYAGGNFPSFDLAYQQGLAAFSKDAVFHSGFETP</sequence>
<keyword evidence="1" id="KW-0472">Membrane</keyword>
<name>A0A411HMQ7_9GAMM</name>
<dbReference type="OrthoDB" id="9758386at2"/>
<accession>A0A411HMQ7</accession>
<dbReference type="SUPFAM" id="SSF75011">
    <property type="entry name" value="3-carboxy-cis,cis-mucoante lactonizing enzyme"/>
    <property type="match status" value="1"/>
</dbReference>
<dbReference type="AlphaFoldDB" id="A0A411HMQ7"/>
<dbReference type="RefSeq" id="WP_129835096.1">
    <property type="nucleotide sequence ID" value="NZ_CP035704.1"/>
</dbReference>
<dbReference type="PANTHER" id="PTHR31778:SF2">
    <property type="entry name" value="BUD SITE SELECTION PROTEIN RAX2"/>
    <property type="match status" value="1"/>
</dbReference>
<evidence type="ECO:0000313" key="2">
    <source>
        <dbReference type="EMBL" id="QBB71765.1"/>
    </source>
</evidence>
<keyword evidence="1" id="KW-1133">Transmembrane helix</keyword>
<dbReference type="Pfam" id="PF17164">
    <property type="entry name" value="DUF5122"/>
    <property type="match status" value="1"/>
</dbReference>
<gene>
    <name evidence="2" type="ORF">ELE36_16160</name>
</gene>
<keyword evidence="3" id="KW-1185">Reference proteome</keyword>
<proteinExistence type="predicted"/>
<reference evidence="2 3" key="1">
    <citation type="submission" date="2019-01" db="EMBL/GenBank/DDBJ databases">
        <title>Pseudolysobacter antarctica gen. nov., sp. nov., isolated from Fildes Peninsula, Antarctica.</title>
        <authorList>
            <person name="Wei Z."/>
            <person name="Peng F."/>
        </authorList>
    </citation>
    <scope>NUCLEOTIDE SEQUENCE [LARGE SCALE GENOMIC DNA]</scope>
    <source>
        <strain evidence="2 3">AQ6-296</strain>
    </source>
</reference>
<protein>
    <submittedName>
        <fullName evidence="2">Uncharacterized protein</fullName>
    </submittedName>
</protein>
<dbReference type="Proteomes" id="UP000291562">
    <property type="component" value="Chromosome"/>
</dbReference>
<dbReference type="Gene3D" id="2.80.10.50">
    <property type="match status" value="1"/>
</dbReference>
<dbReference type="EMBL" id="CP035704">
    <property type="protein sequence ID" value="QBB71765.1"/>
    <property type="molecule type" value="Genomic_DNA"/>
</dbReference>
<dbReference type="InterPro" id="IPR013431">
    <property type="entry name" value="Delta_60_rpt"/>
</dbReference>
<evidence type="ECO:0000313" key="3">
    <source>
        <dbReference type="Proteomes" id="UP000291562"/>
    </source>
</evidence>
<dbReference type="KEGG" id="xbc:ELE36_16160"/>
<feature type="transmembrane region" description="Helical" evidence="1">
    <location>
        <begin position="24"/>
        <end position="45"/>
    </location>
</feature>
<evidence type="ECO:0000256" key="1">
    <source>
        <dbReference type="SAM" id="Phobius"/>
    </source>
</evidence>
<keyword evidence="1" id="KW-0812">Transmembrane</keyword>